<keyword evidence="15" id="KW-1185">Reference proteome</keyword>
<evidence type="ECO:0000313" key="15">
    <source>
        <dbReference type="Proteomes" id="UP000321039"/>
    </source>
</evidence>
<comment type="similarity">
    <text evidence="1 12">Belongs to the thymidylate kinase family.</text>
</comment>
<gene>
    <name evidence="12" type="primary">tmk</name>
    <name evidence="14" type="ORF">FV139_20460</name>
</gene>
<accession>A0A5C8ZNF6</accession>
<dbReference type="InterPro" id="IPR039430">
    <property type="entry name" value="Thymidylate_kin-like_dom"/>
</dbReference>
<dbReference type="SUPFAM" id="SSF52540">
    <property type="entry name" value="P-loop containing nucleoside triphosphate hydrolases"/>
    <property type="match status" value="1"/>
</dbReference>
<dbReference type="PANTHER" id="PTHR10344">
    <property type="entry name" value="THYMIDYLATE KINASE"/>
    <property type="match status" value="1"/>
</dbReference>
<keyword evidence="6 12" id="KW-0547">Nucleotide-binding</keyword>
<dbReference type="GO" id="GO:0006233">
    <property type="term" value="P:dTDP biosynthetic process"/>
    <property type="evidence" value="ECO:0007669"/>
    <property type="project" value="InterPro"/>
</dbReference>
<evidence type="ECO:0000256" key="2">
    <source>
        <dbReference type="ARBA" id="ARBA00012980"/>
    </source>
</evidence>
<evidence type="ECO:0000256" key="8">
    <source>
        <dbReference type="ARBA" id="ARBA00022840"/>
    </source>
</evidence>
<evidence type="ECO:0000313" key="14">
    <source>
        <dbReference type="EMBL" id="TXS89087.1"/>
    </source>
</evidence>
<dbReference type="Proteomes" id="UP000321039">
    <property type="component" value="Unassembled WGS sequence"/>
</dbReference>
<evidence type="ECO:0000256" key="7">
    <source>
        <dbReference type="ARBA" id="ARBA00022777"/>
    </source>
</evidence>
<evidence type="ECO:0000256" key="4">
    <source>
        <dbReference type="ARBA" id="ARBA00022679"/>
    </source>
</evidence>
<evidence type="ECO:0000256" key="1">
    <source>
        <dbReference type="ARBA" id="ARBA00009776"/>
    </source>
</evidence>
<dbReference type="HAMAP" id="MF_00165">
    <property type="entry name" value="Thymidylate_kinase"/>
    <property type="match status" value="1"/>
</dbReference>
<evidence type="ECO:0000256" key="11">
    <source>
        <dbReference type="ARBA" id="ARBA00057735"/>
    </source>
</evidence>
<organism evidence="14 15">
    <name type="scientific">Parahaliea maris</name>
    <dbReference type="NCBI Taxonomy" id="2716870"/>
    <lineage>
        <taxon>Bacteria</taxon>
        <taxon>Pseudomonadati</taxon>
        <taxon>Pseudomonadota</taxon>
        <taxon>Gammaproteobacteria</taxon>
        <taxon>Cellvibrionales</taxon>
        <taxon>Halieaceae</taxon>
        <taxon>Parahaliea</taxon>
    </lineage>
</organism>
<dbReference type="GO" id="GO:0005524">
    <property type="term" value="F:ATP binding"/>
    <property type="evidence" value="ECO:0007669"/>
    <property type="project" value="UniProtKB-UniRule"/>
</dbReference>
<keyword evidence="8 12" id="KW-0067">ATP-binding</keyword>
<sequence>MFITVEGGEGVGKSTNIDYLQDYLRSRGVDLLLTREPGGTGLAEQIRELLVARREEGVDPLAELLLVFAARAQHLAKVIEPALAAGQWVLCDRFTDATYAYQAGGRGLSADLVRRLEVLVQGELRPDFTLLFDAPVEVGMERARERGSLDRFEEEEIAFFERVRQTYLRLARESSGRFRVIDAAQPLEAVREQLHSVCGELFDCWGVRH</sequence>
<dbReference type="EMBL" id="VRZA01000012">
    <property type="protein sequence ID" value="TXS89087.1"/>
    <property type="molecule type" value="Genomic_DNA"/>
</dbReference>
<dbReference type="PANTHER" id="PTHR10344:SF4">
    <property type="entry name" value="UMP-CMP KINASE 2, MITOCHONDRIAL"/>
    <property type="match status" value="1"/>
</dbReference>
<evidence type="ECO:0000256" key="5">
    <source>
        <dbReference type="ARBA" id="ARBA00022727"/>
    </source>
</evidence>
<evidence type="ECO:0000256" key="9">
    <source>
        <dbReference type="ARBA" id="ARBA00029962"/>
    </source>
</evidence>
<evidence type="ECO:0000256" key="10">
    <source>
        <dbReference type="ARBA" id="ARBA00048743"/>
    </source>
</evidence>
<dbReference type="CDD" id="cd01672">
    <property type="entry name" value="TMPK"/>
    <property type="match status" value="1"/>
</dbReference>
<dbReference type="EC" id="2.7.4.9" evidence="2 12"/>
<evidence type="ECO:0000256" key="3">
    <source>
        <dbReference type="ARBA" id="ARBA00017144"/>
    </source>
</evidence>
<dbReference type="GO" id="GO:0004798">
    <property type="term" value="F:dTMP kinase activity"/>
    <property type="evidence" value="ECO:0007669"/>
    <property type="project" value="UniProtKB-UniRule"/>
</dbReference>
<dbReference type="AlphaFoldDB" id="A0A5C8ZNF6"/>
<keyword evidence="7 12" id="KW-0418">Kinase</keyword>
<dbReference type="NCBIfam" id="TIGR00041">
    <property type="entry name" value="DTMP_kinase"/>
    <property type="match status" value="1"/>
</dbReference>
<dbReference type="Pfam" id="PF02223">
    <property type="entry name" value="Thymidylate_kin"/>
    <property type="match status" value="1"/>
</dbReference>
<dbReference type="FunFam" id="3.40.50.300:FF:000225">
    <property type="entry name" value="Thymidylate kinase"/>
    <property type="match status" value="1"/>
</dbReference>
<evidence type="ECO:0000256" key="12">
    <source>
        <dbReference type="HAMAP-Rule" id="MF_00165"/>
    </source>
</evidence>
<dbReference type="GO" id="GO:0006227">
    <property type="term" value="P:dUDP biosynthetic process"/>
    <property type="evidence" value="ECO:0007669"/>
    <property type="project" value="TreeGrafter"/>
</dbReference>
<protein>
    <recommendedName>
        <fullName evidence="3 12">Thymidylate kinase</fullName>
        <ecNumber evidence="2 12">2.7.4.9</ecNumber>
    </recommendedName>
    <alternativeName>
        <fullName evidence="9 12">dTMP kinase</fullName>
    </alternativeName>
</protein>
<dbReference type="GO" id="GO:0005829">
    <property type="term" value="C:cytosol"/>
    <property type="evidence" value="ECO:0007669"/>
    <property type="project" value="TreeGrafter"/>
</dbReference>
<comment type="function">
    <text evidence="11 12">Phosphorylation of dTMP to form dTDP in both de novo and salvage pathways of dTTP synthesis.</text>
</comment>
<dbReference type="Gene3D" id="3.40.50.300">
    <property type="entry name" value="P-loop containing nucleotide triphosphate hydrolases"/>
    <property type="match status" value="1"/>
</dbReference>
<dbReference type="GO" id="GO:0006235">
    <property type="term" value="P:dTTP biosynthetic process"/>
    <property type="evidence" value="ECO:0007669"/>
    <property type="project" value="UniProtKB-UniRule"/>
</dbReference>
<comment type="caution">
    <text evidence="14">The sequence shown here is derived from an EMBL/GenBank/DDBJ whole genome shotgun (WGS) entry which is preliminary data.</text>
</comment>
<dbReference type="InterPro" id="IPR027417">
    <property type="entry name" value="P-loop_NTPase"/>
</dbReference>
<feature type="domain" description="Thymidylate kinase-like" evidence="13">
    <location>
        <begin position="5"/>
        <end position="193"/>
    </location>
</feature>
<evidence type="ECO:0000259" key="13">
    <source>
        <dbReference type="Pfam" id="PF02223"/>
    </source>
</evidence>
<feature type="binding site" evidence="12">
    <location>
        <begin position="7"/>
        <end position="14"/>
    </location>
    <ligand>
        <name>ATP</name>
        <dbReference type="ChEBI" id="CHEBI:30616"/>
    </ligand>
</feature>
<keyword evidence="5 12" id="KW-0545">Nucleotide biosynthesis</keyword>
<dbReference type="InterPro" id="IPR018094">
    <property type="entry name" value="Thymidylate_kinase"/>
</dbReference>
<keyword evidence="4 12" id="KW-0808">Transferase</keyword>
<proteinExistence type="inferred from homology"/>
<comment type="catalytic activity">
    <reaction evidence="10 12">
        <text>dTMP + ATP = dTDP + ADP</text>
        <dbReference type="Rhea" id="RHEA:13517"/>
        <dbReference type="ChEBI" id="CHEBI:30616"/>
        <dbReference type="ChEBI" id="CHEBI:58369"/>
        <dbReference type="ChEBI" id="CHEBI:63528"/>
        <dbReference type="ChEBI" id="CHEBI:456216"/>
        <dbReference type="EC" id="2.7.4.9"/>
    </reaction>
</comment>
<reference evidence="14 15" key="1">
    <citation type="submission" date="2019-08" db="EMBL/GenBank/DDBJ databases">
        <title>Parahaliea maris sp. nov., isolated from the surface seawater.</title>
        <authorList>
            <person name="Liu Y."/>
        </authorList>
    </citation>
    <scope>NUCLEOTIDE SEQUENCE [LARGE SCALE GENOMIC DNA]</scope>
    <source>
        <strain evidence="14 15">HSLHS9</strain>
    </source>
</reference>
<name>A0A5C8ZNF6_9GAMM</name>
<evidence type="ECO:0000256" key="6">
    <source>
        <dbReference type="ARBA" id="ARBA00022741"/>
    </source>
</evidence>